<accession>A0A101SK02</accession>
<reference evidence="2 3" key="1">
    <citation type="submission" date="2015-10" db="EMBL/GenBank/DDBJ databases">
        <title>Draft genome sequence of Streptomyces bungoensis DSM 41781, type strain for the species Streptomyces bungoensis.</title>
        <authorList>
            <person name="Ruckert C."/>
            <person name="Winkler A."/>
            <person name="Kalinowski J."/>
            <person name="Kampfer P."/>
            <person name="Glaeser S."/>
        </authorList>
    </citation>
    <scope>NUCLEOTIDE SEQUENCE [LARGE SCALE GENOMIC DNA]</scope>
    <source>
        <strain evidence="2 3">DSM 41781</strain>
    </source>
</reference>
<dbReference type="InterPro" id="IPR016040">
    <property type="entry name" value="NAD(P)-bd_dom"/>
</dbReference>
<evidence type="ECO:0000313" key="3">
    <source>
        <dbReference type="Proteomes" id="UP000053024"/>
    </source>
</evidence>
<evidence type="ECO:0000259" key="1">
    <source>
        <dbReference type="Pfam" id="PF13460"/>
    </source>
</evidence>
<dbReference type="InterPro" id="IPR036291">
    <property type="entry name" value="NAD(P)-bd_dom_sf"/>
</dbReference>
<dbReference type="SUPFAM" id="SSF51735">
    <property type="entry name" value="NAD(P)-binding Rossmann-fold domains"/>
    <property type="match status" value="1"/>
</dbReference>
<gene>
    <name evidence="2" type="ORF">AQJ66_35690</name>
</gene>
<dbReference type="Gene3D" id="3.90.25.10">
    <property type="entry name" value="UDP-galactose 4-epimerase, domain 1"/>
    <property type="match status" value="1"/>
</dbReference>
<dbReference type="STRING" id="285568.AQJ66_35690"/>
<protein>
    <submittedName>
        <fullName evidence="2">NAD(P)-dependent oxidoreductase</fullName>
    </submittedName>
</protein>
<dbReference type="Pfam" id="PF13460">
    <property type="entry name" value="NAD_binding_10"/>
    <property type="match status" value="1"/>
</dbReference>
<comment type="caution">
    <text evidence="2">The sequence shown here is derived from an EMBL/GenBank/DDBJ whole genome shotgun (WGS) entry which is preliminary data.</text>
</comment>
<dbReference type="InterPro" id="IPR052718">
    <property type="entry name" value="NmrA-type_oxidoreductase"/>
</dbReference>
<dbReference type="EMBL" id="LMWX01000083">
    <property type="protein sequence ID" value="KUN75612.1"/>
    <property type="molecule type" value="Genomic_DNA"/>
</dbReference>
<proteinExistence type="predicted"/>
<dbReference type="OrthoDB" id="3243290at2"/>
<dbReference type="AlphaFoldDB" id="A0A101SK02"/>
<feature type="domain" description="NAD(P)-binding" evidence="1">
    <location>
        <begin position="13"/>
        <end position="184"/>
    </location>
</feature>
<dbReference type="PANTHER" id="PTHR47129:SF1">
    <property type="entry name" value="NMRA-LIKE DOMAIN-CONTAINING PROTEIN"/>
    <property type="match status" value="1"/>
</dbReference>
<evidence type="ECO:0000313" key="2">
    <source>
        <dbReference type="EMBL" id="KUN75612.1"/>
    </source>
</evidence>
<organism evidence="2 3">
    <name type="scientific">Streptomyces bungoensis</name>
    <dbReference type="NCBI Taxonomy" id="285568"/>
    <lineage>
        <taxon>Bacteria</taxon>
        <taxon>Bacillati</taxon>
        <taxon>Actinomycetota</taxon>
        <taxon>Actinomycetes</taxon>
        <taxon>Kitasatosporales</taxon>
        <taxon>Streptomycetaceae</taxon>
        <taxon>Streptomyces</taxon>
    </lineage>
</organism>
<dbReference type="Gene3D" id="3.40.50.720">
    <property type="entry name" value="NAD(P)-binding Rossmann-like Domain"/>
    <property type="match status" value="1"/>
</dbReference>
<dbReference type="Proteomes" id="UP000053024">
    <property type="component" value="Unassembled WGS sequence"/>
</dbReference>
<keyword evidence="3" id="KW-1185">Reference proteome</keyword>
<dbReference type="PANTHER" id="PTHR47129">
    <property type="entry name" value="QUINONE OXIDOREDUCTASE 2"/>
    <property type="match status" value="1"/>
</dbReference>
<sequence length="303" mass="32311">MSDKNHATVAVTGVTGALGSRIAARLADHGVPQLLVGRTPDRMPELPGAQRRGPAAYADAADMRRALQGASTLILVSGHRTGRRLEEHATAVEAAIAVGVGRVLYVSLVSAAPTATHVNARDQWLTEQFLAGTEIRHTVLRAGFYAATPAALANEELVVSGPAPTGRAAFVTHEDIADVITAVAIEDGPRSEHDGATLEITGPEALTLDEAVTRIAAATGRPYRYEPETLEEAFARRWRLGMSGEQIETWISWYQAIERGEVSVVTDVVPRLTGSPATPISNAAWWPAPNTARGTAELRRKHS</sequence>
<name>A0A101SK02_9ACTN</name>